<dbReference type="RefSeq" id="WP_009144448.1">
    <property type="nucleotide sequence ID" value="NZ_GL830845.1"/>
</dbReference>
<proteinExistence type="predicted"/>
<comment type="caution">
    <text evidence="1">The sequence shown here is derived from an EMBL/GenBank/DDBJ whole genome shotgun (WGS) entry which is preliminary data.</text>
</comment>
<dbReference type="HOGENOM" id="CLU_045011_19_1_9"/>
<keyword evidence="2" id="KW-1185">Reference proteome</keyword>
<dbReference type="InterPro" id="IPR050155">
    <property type="entry name" value="HAD-like_hydrolase_sf"/>
</dbReference>
<dbReference type="GO" id="GO:0005829">
    <property type="term" value="C:cytosol"/>
    <property type="evidence" value="ECO:0007669"/>
    <property type="project" value="TreeGrafter"/>
</dbReference>
<dbReference type="PANTHER" id="PTHR43434">
    <property type="entry name" value="PHOSPHOGLYCOLATE PHOSPHATASE"/>
    <property type="match status" value="1"/>
</dbReference>
<dbReference type="InterPro" id="IPR041492">
    <property type="entry name" value="HAD_2"/>
</dbReference>
<dbReference type="Pfam" id="PF13419">
    <property type="entry name" value="HAD_2"/>
    <property type="match status" value="1"/>
</dbReference>
<dbReference type="InterPro" id="IPR036412">
    <property type="entry name" value="HAD-like_sf"/>
</dbReference>
<dbReference type="PRINTS" id="PR00413">
    <property type="entry name" value="HADHALOGNASE"/>
</dbReference>
<gene>
    <name evidence="1" type="ORF">HMPREF9443_00049</name>
</gene>
<dbReference type="InterPro" id="IPR023198">
    <property type="entry name" value="PGP-like_dom2"/>
</dbReference>
<sequence length="215" mass="23293">MKYTTIIFDLDGTLLNTLADLAAATNHALAEHKLPQRTTDEVRQFVGNGIRKLIERAVPADTPAELQEEVFASFNKYYKQHCADSTRPYDGVPQLLQQLRTAGCCTAIVSNKADYGVQALAKQYFNGQLDAACGERAGIAKKPAPDMLLAIMQQLKAEPASTIYIGDSDTDIATASNAGVDCIGACWGFRGRAFLEAHGAKLLAETVGDIWKLIK</sequence>
<name>E8LB41_9FIRM</name>
<dbReference type="PANTHER" id="PTHR43434:SF1">
    <property type="entry name" value="PHOSPHOGLYCOLATE PHOSPHATASE"/>
    <property type="match status" value="1"/>
</dbReference>
<reference evidence="1 2" key="1">
    <citation type="submission" date="2011-01" db="EMBL/GenBank/DDBJ databases">
        <authorList>
            <person name="Weinstock G."/>
            <person name="Sodergren E."/>
            <person name="Clifton S."/>
            <person name="Fulton L."/>
            <person name="Fulton B."/>
            <person name="Courtney L."/>
            <person name="Fronick C."/>
            <person name="Harrison M."/>
            <person name="Strong C."/>
            <person name="Farmer C."/>
            <person name="Delahaunty K."/>
            <person name="Markovic C."/>
            <person name="Hall O."/>
            <person name="Minx P."/>
            <person name="Tomlinson C."/>
            <person name="Mitreva M."/>
            <person name="Hou S."/>
            <person name="Chen J."/>
            <person name="Wollam A."/>
            <person name="Pepin K.H."/>
            <person name="Johnson M."/>
            <person name="Bhonagiri V."/>
            <person name="Zhang X."/>
            <person name="Suruliraj S."/>
            <person name="Warren W."/>
            <person name="Chinwalla A."/>
            <person name="Mardis E.R."/>
            <person name="Wilson R.K."/>
        </authorList>
    </citation>
    <scope>NUCLEOTIDE SEQUENCE [LARGE SCALE GENOMIC DNA]</scope>
    <source>
        <strain evidence="1 2">YIT 12067</strain>
    </source>
</reference>
<evidence type="ECO:0000313" key="2">
    <source>
        <dbReference type="Proteomes" id="UP000004923"/>
    </source>
</evidence>
<organism evidence="1 2">
    <name type="scientific">Phascolarctobacterium succinatutens YIT 12067</name>
    <dbReference type="NCBI Taxonomy" id="626939"/>
    <lineage>
        <taxon>Bacteria</taxon>
        <taxon>Bacillati</taxon>
        <taxon>Bacillota</taxon>
        <taxon>Negativicutes</taxon>
        <taxon>Acidaminococcales</taxon>
        <taxon>Acidaminococcaceae</taxon>
        <taxon>Phascolarctobacterium</taxon>
    </lineage>
</organism>
<evidence type="ECO:0000313" key="1">
    <source>
        <dbReference type="EMBL" id="EFY05957.1"/>
    </source>
</evidence>
<accession>E8LB41</accession>
<dbReference type="NCBIfam" id="TIGR01549">
    <property type="entry name" value="HAD-SF-IA-v1"/>
    <property type="match status" value="1"/>
</dbReference>
<dbReference type="eggNOG" id="COG0546">
    <property type="taxonomic scope" value="Bacteria"/>
</dbReference>
<dbReference type="GO" id="GO:0006281">
    <property type="term" value="P:DNA repair"/>
    <property type="evidence" value="ECO:0007669"/>
    <property type="project" value="TreeGrafter"/>
</dbReference>
<dbReference type="Gene3D" id="3.40.50.1000">
    <property type="entry name" value="HAD superfamily/HAD-like"/>
    <property type="match status" value="1"/>
</dbReference>
<dbReference type="AlphaFoldDB" id="E8LB41"/>
<dbReference type="Proteomes" id="UP000004923">
    <property type="component" value="Unassembled WGS sequence"/>
</dbReference>
<dbReference type="InterPro" id="IPR023214">
    <property type="entry name" value="HAD_sf"/>
</dbReference>
<dbReference type="OrthoDB" id="9807630at2"/>
<dbReference type="GO" id="GO:0008967">
    <property type="term" value="F:phosphoglycolate phosphatase activity"/>
    <property type="evidence" value="ECO:0007669"/>
    <property type="project" value="TreeGrafter"/>
</dbReference>
<dbReference type="NCBIfam" id="TIGR01509">
    <property type="entry name" value="HAD-SF-IA-v3"/>
    <property type="match status" value="1"/>
</dbReference>
<dbReference type="SUPFAM" id="SSF56784">
    <property type="entry name" value="HAD-like"/>
    <property type="match status" value="1"/>
</dbReference>
<dbReference type="EMBL" id="AEVN01000003">
    <property type="protein sequence ID" value="EFY05957.1"/>
    <property type="molecule type" value="Genomic_DNA"/>
</dbReference>
<dbReference type="Gene3D" id="1.10.150.240">
    <property type="entry name" value="Putative phosphatase, domain 2"/>
    <property type="match status" value="1"/>
</dbReference>
<dbReference type="InterPro" id="IPR006439">
    <property type="entry name" value="HAD-SF_hydro_IA"/>
</dbReference>
<protein>
    <submittedName>
        <fullName evidence="1">Putative phosphoglycolate phosphatase, bacterial</fullName>
    </submittedName>
</protein>
<dbReference type="SFLD" id="SFLDS00003">
    <property type="entry name" value="Haloacid_Dehalogenase"/>
    <property type="match status" value="1"/>
</dbReference>
<dbReference type="SFLD" id="SFLDG01129">
    <property type="entry name" value="C1.5:_HAD__Beta-PGM__Phosphata"/>
    <property type="match status" value="1"/>
</dbReference>